<evidence type="ECO:0000313" key="7">
    <source>
        <dbReference type="Proteomes" id="UP000485058"/>
    </source>
</evidence>
<dbReference type="InterPro" id="IPR002893">
    <property type="entry name" value="Znf_MYND"/>
</dbReference>
<dbReference type="PROSITE" id="PS50865">
    <property type="entry name" value="ZF_MYND_2"/>
    <property type="match status" value="1"/>
</dbReference>
<organism evidence="6 7">
    <name type="scientific">Haematococcus lacustris</name>
    <name type="common">Green alga</name>
    <name type="synonym">Haematococcus pluvialis</name>
    <dbReference type="NCBI Taxonomy" id="44745"/>
    <lineage>
        <taxon>Eukaryota</taxon>
        <taxon>Viridiplantae</taxon>
        <taxon>Chlorophyta</taxon>
        <taxon>core chlorophytes</taxon>
        <taxon>Chlorophyceae</taxon>
        <taxon>CS clade</taxon>
        <taxon>Chlamydomonadales</taxon>
        <taxon>Haematococcaceae</taxon>
        <taxon>Haematococcus</taxon>
    </lineage>
</organism>
<feature type="domain" description="MYND-type" evidence="5">
    <location>
        <begin position="1"/>
        <end position="29"/>
    </location>
</feature>
<dbReference type="GO" id="GO:0008270">
    <property type="term" value="F:zinc ion binding"/>
    <property type="evidence" value="ECO:0007669"/>
    <property type="project" value="UniProtKB-KW"/>
</dbReference>
<evidence type="ECO:0000256" key="4">
    <source>
        <dbReference type="PROSITE-ProRule" id="PRU00134"/>
    </source>
</evidence>
<keyword evidence="2 4" id="KW-0863">Zinc-finger</keyword>
<dbReference type="AlphaFoldDB" id="A0A699YRS0"/>
<feature type="non-terminal residue" evidence="6">
    <location>
        <position position="1"/>
    </location>
</feature>
<keyword evidence="1" id="KW-0479">Metal-binding</keyword>
<gene>
    <name evidence="6" type="ORF">HaLaN_08261</name>
</gene>
<reference evidence="6 7" key="1">
    <citation type="submission" date="2020-02" db="EMBL/GenBank/DDBJ databases">
        <title>Draft genome sequence of Haematococcus lacustris strain NIES-144.</title>
        <authorList>
            <person name="Morimoto D."/>
            <person name="Nakagawa S."/>
            <person name="Yoshida T."/>
            <person name="Sawayama S."/>
        </authorList>
    </citation>
    <scope>NUCLEOTIDE SEQUENCE [LARGE SCALE GENOMIC DNA]</scope>
    <source>
        <strain evidence="6 7">NIES-144</strain>
    </source>
</reference>
<keyword evidence="7" id="KW-1185">Reference proteome</keyword>
<dbReference type="Pfam" id="PF01753">
    <property type="entry name" value="zf-MYND"/>
    <property type="match status" value="1"/>
</dbReference>
<proteinExistence type="predicted"/>
<evidence type="ECO:0000256" key="2">
    <source>
        <dbReference type="ARBA" id="ARBA00022771"/>
    </source>
</evidence>
<comment type="caution">
    <text evidence="6">The sequence shown here is derived from an EMBL/GenBank/DDBJ whole genome shotgun (WGS) entry which is preliminary data.</text>
</comment>
<accession>A0A699YRS0</accession>
<dbReference type="EMBL" id="BLLF01000515">
    <property type="protein sequence ID" value="GFH12550.1"/>
    <property type="molecule type" value="Genomic_DNA"/>
</dbReference>
<sequence>MRCSACKCTRYCSKECQARAWKQGHKQQCSLLKKQAGA</sequence>
<protein>
    <submittedName>
        <fullName evidence="6">MYND-type domain-containing protein</fullName>
    </submittedName>
</protein>
<dbReference type="Proteomes" id="UP000485058">
    <property type="component" value="Unassembled WGS sequence"/>
</dbReference>
<evidence type="ECO:0000259" key="5">
    <source>
        <dbReference type="PROSITE" id="PS50865"/>
    </source>
</evidence>
<feature type="non-terminal residue" evidence="6">
    <location>
        <position position="38"/>
    </location>
</feature>
<evidence type="ECO:0000256" key="3">
    <source>
        <dbReference type="ARBA" id="ARBA00022833"/>
    </source>
</evidence>
<evidence type="ECO:0000256" key="1">
    <source>
        <dbReference type="ARBA" id="ARBA00022723"/>
    </source>
</evidence>
<keyword evidence="3" id="KW-0862">Zinc</keyword>
<evidence type="ECO:0000313" key="6">
    <source>
        <dbReference type="EMBL" id="GFH12550.1"/>
    </source>
</evidence>
<name>A0A699YRS0_HAELA</name>
<dbReference type="SUPFAM" id="SSF144232">
    <property type="entry name" value="HIT/MYND zinc finger-like"/>
    <property type="match status" value="1"/>
</dbReference>
<dbReference type="Gene3D" id="6.10.140.2220">
    <property type="match status" value="1"/>
</dbReference>